<dbReference type="Proteomes" id="UP000288227">
    <property type="component" value="Unassembled WGS sequence"/>
</dbReference>
<keyword evidence="3" id="KW-1185">Reference proteome</keyword>
<gene>
    <name evidence="2" type="ORF">SanaruYs_10860</name>
</gene>
<proteinExistence type="predicted"/>
<evidence type="ECO:0000256" key="1">
    <source>
        <dbReference type="SAM" id="MobiDB-lite"/>
    </source>
</evidence>
<evidence type="ECO:0000313" key="2">
    <source>
        <dbReference type="EMBL" id="GCC50867.1"/>
    </source>
</evidence>
<name>A0A401U7L2_9BACT</name>
<comment type="caution">
    <text evidence="2">The sequence shown here is derived from an EMBL/GenBank/DDBJ whole genome shotgun (WGS) entry which is preliminary data.</text>
</comment>
<dbReference type="EMBL" id="BHXQ01000002">
    <property type="protein sequence ID" value="GCC50867.1"/>
    <property type="molecule type" value="Genomic_DNA"/>
</dbReference>
<sequence>MPIPFQDSVRNALAASKNVESIAIGDGFVQVWSSYGMTEQNSIKKQITLMRKKGYKLRPHVIQYVSALVHAKQTENADNPTITSFLNTAQKVIENYSATQANNFLNASKIFFQHHAIHFDKGFQLYSSNDTYFFDFIEPPKPIEIIEDETPSLDTIPTDWGDDEYTDDTQQDDWTEDSYSQPQNNNPIWMNMVQAPVPPIVEGPVLVFEKATLNFVTRYDSVFLQNTKGSYAFNLDTFIGEGGSFDFTAALLAADSIFCELPVGYFFKANKAELKSEYTKLTYKGKLDEPISGRFEFKSVAHADSVASVYPRFTSYENTIIYKGVGLSNTSFSGGFTLIGNKISSASVFNGNSTLQVSKAGNPLWKATSPGFNISKDIITTENARITIFQENDSITHPMVRLSYKFPSDSAQQLLLLSSKSYMRYAPFSSSFFNVDFMVNKIDWRFMSDSLNLSIEGNRSTVPMIVESANYYDPDDYHALQSEAFNFHPLVVVANYCLKNNVREFYVGDLALYTKREVAEMQNAVDFLAQKGMVVYYPRQNFVRVKEKAIQVYRSQQKKTDYDNLKIHSVIDTLPNATLNFAKREMTIRGVEGFNVSDSLNCTIIPDSSTIVLLQNRDLKFDGRISAGNFEIVGKEFTLKYDSFFISMKQIDSIGFFVLEKNAQGQTVRRRIDNTMQGADSVHAAAAGITRVRSSGGTLYISRPNNKSGRIKTADYPRLDATNGGVIYFDRREILNGAYDRSVFFMVPPFKLDSLNDADPSTINFDGTFASNGMFPNFQEKLHTMPDKTLGFEHTIPGDGYPLFKGDGKIYGNIHLDKRGIRSAGNIDYLATNIRSDNFVFYPDSVTARGQHATMVQQQFGSVIFPQASFPNYQMNWKPKRDELKLSTTNSDFHFYDSTAQLKGSVIVSKKGVSGDGVLKTRGTELISKEMSFVSDQFAARHATFNVLSEDPAKPALAGKDVRLRFNLTENVADIGPEVAGDAAIEFPFAQFKTSIPRAHWDLNTQKITMSKDKDVPIEDSYFYTTRKDLDSLRFNAEKAEYDIKKQELKVSGIPYIIVADAKITPAGNEVLILENAQIGTLKNTTIIIDTLNGYHSLTDGVIDIKSRNEFSGYATYQYINFLKDTFEIKLTDFHLETIVATDSLKRTSRRKTEASQQTVAIGSVDEAKKLVLGAGMFYKGDMKMYATRPALELEGYIKLDIKKIKDYNSWIRYQQSGEETEVIINYDNALTEEGKKVDAGLHFDATDNTLYISFLNDKRNEDDEDFFIPSGSLFYDAEATDYKIEDLEKAAGNKLSGKVFTYNDNNQNIRFEGPVNLLSGNSSFNVTATVIGQGNLETNDIRMNSMVLVDAKVPSTAFDAMARDIQTVIANEGVGEGLGDLTELLYKVADIVGEREARAYEQASQKAYVSLATLAATAKPLNFANVNFKWSQGFKAFYSEGSLGVSNIGRNDINGAFEGFMEVKKNEDGLPVFNVFIKASPESWYSFSYEDNRLLAHSSNQLFNSIISKKTNSGKAKVGELIFVPGSDDETLAFINRFRRDYYGIEVPYSLSAGSTGAKKKEEEKKVEDDGF</sequence>
<feature type="region of interest" description="Disordered" evidence="1">
    <location>
        <begin position="152"/>
        <end position="179"/>
    </location>
</feature>
<protein>
    <submittedName>
        <fullName evidence="2">Uncharacterized protein</fullName>
    </submittedName>
</protein>
<reference evidence="2 3" key="1">
    <citation type="submission" date="2018-11" db="EMBL/GenBank/DDBJ databases">
        <title>Chryseotalea sanarue gen. nov., sp., nov., a member of the family Cytophagaceae, isolated from a brackish lake in Hamamatsu Japan.</title>
        <authorList>
            <person name="Maejima Y."/>
            <person name="Iino T."/>
            <person name="Muraguchi Y."/>
            <person name="Fukuda K."/>
            <person name="Ohkuma M."/>
            <person name="Moriuchi R."/>
            <person name="Dohra H."/>
            <person name="Kimbara K."/>
            <person name="Shintani M."/>
        </authorList>
    </citation>
    <scope>NUCLEOTIDE SEQUENCE [LARGE SCALE GENOMIC DNA]</scope>
    <source>
        <strain evidence="2 3">Ys</strain>
    </source>
</reference>
<feature type="compositionally biased region" description="Acidic residues" evidence="1">
    <location>
        <begin position="160"/>
        <end position="176"/>
    </location>
</feature>
<evidence type="ECO:0000313" key="3">
    <source>
        <dbReference type="Proteomes" id="UP000288227"/>
    </source>
</evidence>
<accession>A0A401U7L2</accession>
<organism evidence="2 3">
    <name type="scientific">Chryseotalea sanaruensis</name>
    <dbReference type="NCBI Taxonomy" id="2482724"/>
    <lineage>
        <taxon>Bacteria</taxon>
        <taxon>Pseudomonadati</taxon>
        <taxon>Bacteroidota</taxon>
        <taxon>Cytophagia</taxon>
        <taxon>Cytophagales</taxon>
        <taxon>Chryseotaleaceae</taxon>
        <taxon>Chryseotalea</taxon>
    </lineage>
</organism>